<dbReference type="Proteomes" id="UP001652740">
    <property type="component" value="Unplaced"/>
</dbReference>
<accession>A0A6J1WZ54</accession>
<evidence type="ECO:0000256" key="3">
    <source>
        <dbReference type="SAM" id="MobiDB-lite"/>
    </source>
</evidence>
<dbReference type="InterPro" id="IPR000717">
    <property type="entry name" value="PCI_dom"/>
</dbReference>
<comment type="similarity">
    <text evidence="1">Belongs to the SAC3 family.</text>
</comment>
<dbReference type="InterPro" id="IPR005062">
    <property type="entry name" value="SAC3/GANP/THP3_conserved"/>
</dbReference>
<dbReference type="RefSeq" id="XP_026761703.2">
    <property type="nucleotide sequence ID" value="XM_026905902.3"/>
</dbReference>
<dbReference type="GeneID" id="113520543"/>
<evidence type="ECO:0000256" key="1">
    <source>
        <dbReference type="ARBA" id="ARBA00038443"/>
    </source>
</evidence>
<gene>
    <name evidence="6" type="primary">LOC113520543</name>
</gene>
<proteinExistence type="inferred from homology"/>
<dbReference type="InParanoid" id="A0A6J1WZ54"/>
<keyword evidence="2" id="KW-0175">Coiled coil</keyword>
<feature type="coiled-coil region" evidence="2">
    <location>
        <begin position="1604"/>
        <end position="1638"/>
    </location>
</feature>
<dbReference type="InterPro" id="IPR012677">
    <property type="entry name" value="Nucleotide-bd_a/b_plait_sf"/>
</dbReference>
<dbReference type="KEGG" id="gmw:113520543"/>
<dbReference type="GO" id="GO:0006406">
    <property type="term" value="P:mRNA export from nucleus"/>
    <property type="evidence" value="ECO:0007669"/>
    <property type="project" value="TreeGrafter"/>
</dbReference>
<evidence type="ECO:0000256" key="2">
    <source>
        <dbReference type="SAM" id="Coils"/>
    </source>
</evidence>
<dbReference type="InterPro" id="IPR035979">
    <property type="entry name" value="RBD_domain_sf"/>
</dbReference>
<feature type="region of interest" description="Disordered" evidence="3">
    <location>
        <begin position="894"/>
        <end position="916"/>
    </location>
</feature>
<organism evidence="5 6">
    <name type="scientific">Galleria mellonella</name>
    <name type="common">Greater wax moth</name>
    <dbReference type="NCBI Taxonomy" id="7137"/>
    <lineage>
        <taxon>Eukaryota</taxon>
        <taxon>Metazoa</taxon>
        <taxon>Ecdysozoa</taxon>
        <taxon>Arthropoda</taxon>
        <taxon>Hexapoda</taxon>
        <taxon>Insecta</taxon>
        <taxon>Pterygota</taxon>
        <taxon>Neoptera</taxon>
        <taxon>Endopterygota</taxon>
        <taxon>Lepidoptera</taxon>
        <taxon>Glossata</taxon>
        <taxon>Ditrysia</taxon>
        <taxon>Pyraloidea</taxon>
        <taxon>Pyralidae</taxon>
        <taxon>Galleriinae</taxon>
        <taxon>Galleria</taxon>
    </lineage>
</organism>
<feature type="domain" description="PCI" evidence="4">
    <location>
        <begin position="377"/>
        <end position="554"/>
    </location>
</feature>
<evidence type="ECO:0000313" key="6">
    <source>
        <dbReference type="RefSeq" id="XP_026761703.2"/>
    </source>
</evidence>
<evidence type="ECO:0000313" key="5">
    <source>
        <dbReference type="Proteomes" id="UP001652740"/>
    </source>
</evidence>
<dbReference type="SUPFAM" id="SSF54928">
    <property type="entry name" value="RNA-binding domain, RBD"/>
    <property type="match status" value="1"/>
</dbReference>
<sequence length="1646" mass="190441">MESVSPVKKNKSPLGALLNAKTSITCTNVPDSLFDAAAAKKHFCKFGRVQKIRLFPKKHMCIIEYDQPSSTERALLNAGAYEGNMFDVTRTKARVRRKSKKDDDPDWMPDSDVEEELAAMGGAPTYRVTRQKPMELEAEIKIVKPIRMVSKHSPIRKKIPAREKIPAPSQVTGVESPVVVPATQTSMSTVEAAAELHQLRSKVSSTPDEQWRILDARDRILRAWGGAGSRVKVGGATIGTCPDMCPEKELLHRQAEHQVMTLESVPGSDGQLELRRAVKQYSRSSADQEIPMCYELRPAPVLMRTCAYLLHEIADTKRQVTLADWFHFMWDRFRGIRKDITQQALCCSESIQLVEMCARFHAHCAARLADLEHTQFDQKLNTDNLTKCLQTLKHMYTDVGSEEKPREAEFRGYIALLNLGDANFWWEIKQLPQEIQKSEDIIFAIKIFNALDNNNYVKFFRLVKQQATYLQACILLRYFNDVRARALARIVKAYAPRGGSRYPAQDLMDALAFESVENMKSFINHYGLRFAKDQYELSVILDRNQFIDDSDPYPISRAIKLIESKRQQSVGEIIAGGKMPEFQLNAHSLYTSFTSDGKLKESALTAEDYGYNTINDSNKDVRALKAEIQRLSQGGRGFSDKIQEKCSNRTKPEIVSFNSNVVTNNINDKLDNACLFLFKPAIPVAPIEIIENASGKLFVDNDKSKFVFSPPQKPLCPIFGEKLNKKDNSNKQAVDWHNVSKTDETDSAKSVFTRFNVEPKGIVNIFSKAKDTLISSKPDSTVKSGNMGNIFNKSATSQEIQNPSNIFGNFGKTSSLKLETNIFSKSYTDHNKTDVVDKTLPGSLFKSACKPLNGPETKAYSIFQSKNKDHSIAANIFKSVNAVTFNNVYDFNQSEDSQKLEEQRKHEEKIREEERQLQEKLRKEEIRIQQERQKEEERKKEEDRKRQEEKRRKEEEIRQEELRKKLEEEKKAALQAAKLKEEERIKKFKERVDKKSAELIEELLNEVNGETIRSLIKEEIDKMKQLMSHTNMVTEEIVTEVCKEICLAEVTAEKFRTDKLLRKWYNIWKKQIIRNIKRRHLLEDTPVWLVENTPIEKASYLRRSIENAALKHMNAIHRGYKFSGELKLLPAPEPYNIMEIIKSPLLKRMKQINYPYDKCFFWKATIVLPTSKKWLCRKIDIEKWILDAFSDKMEHEISNTLIHVKKQSWNNLMDFAVSVSLINKERYDYSEGLEGTNGLIFYFSEYETNFSETIQNTLKHKYPYQVIPVAVILPKVSDEFYKIIEQLLTSYQNNKVISTFKIFIIDTQNVFESLNACTKSSLKWMAKNCPQNPAHEIDFLKSICERYLGNEVWYRLKSEGDSRIRIVLKDLQKLVECYNVAVDKLTEIITNEDLFNYPSFPLEFKKYLNSTSPYPKPYEFIPSNAKNAENISKIKDLMKQLKLPYPVSEFHPLNVTNMQQQIRKYCNQIGWFENPEEVVCKVVAVLPNEFSDLNMPREEFTRYFSHYDLVDVLNVIVYEKINRLNNFCNTFAVYEKPVLDEYRHLHWIFEIGVLCKMKHKAIEYEDELDAFIESKRRKIALDSMEYLKLEDKDSTLVDENIKATEESISKYNSCEEAVKQLERQIEEEKKKSIELENLLRIALSDV</sequence>
<dbReference type="PROSITE" id="PS50250">
    <property type="entry name" value="PCI"/>
    <property type="match status" value="1"/>
</dbReference>
<dbReference type="InterPro" id="IPR045107">
    <property type="entry name" value="SAC3/GANP/THP3"/>
</dbReference>
<dbReference type="GO" id="GO:0003676">
    <property type="term" value="F:nucleic acid binding"/>
    <property type="evidence" value="ECO:0007669"/>
    <property type="project" value="InterPro"/>
</dbReference>
<dbReference type="GO" id="GO:0070390">
    <property type="term" value="C:transcription export complex 2"/>
    <property type="evidence" value="ECO:0007669"/>
    <property type="project" value="TreeGrafter"/>
</dbReference>
<dbReference type="Gene3D" id="3.30.70.330">
    <property type="match status" value="1"/>
</dbReference>
<evidence type="ECO:0000259" key="4">
    <source>
        <dbReference type="PROSITE" id="PS50250"/>
    </source>
</evidence>
<dbReference type="PANTHER" id="PTHR12436:SF3">
    <property type="entry name" value="GERMINAL-CENTER ASSOCIATED NUCLEAR PROTEIN"/>
    <property type="match status" value="1"/>
</dbReference>
<dbReference type="GO" id="GO:0005737">
    <property type="term" value="C:cytoplasm"/>
    <property type="evidence" value="ECO:0007669"/>
    <property type="project" value="TreeGrafter"/>
</dbReference>
<name>A0A6J1WZ54_GALME</name>
<dbReference type="PANTHER" id="PTHR12436">
    <property type="entry name" value="80 KDA MCM3-ASSOCIATED PROTEIN"/>
    <property type="match status" value="1"/>
</dbReference>
<reference evidence="6" key="1">
    <citation type="submission" date="2025-08" db="UniProtKB">
        <authorList>
            <consortium name="RefSeq"/>
        </authorList>
    </citation>
    <scope>IDENTIFICATION</scope>
    <source>
        <tissue evidence="6">Whole larvae</tissue>
    </source>
</reference>
<feature type="compositionally biased region" description="Basic and acidic residues" evidence="3">
    <location>
        <begin position="896"/>
        <end position="916"/>
    </location>
</feature>
<protein>
    <submittedName>
        <fullName evidence="6">Uncharacterized protein LOC113520543 isoform X1</fullName>
    </submittedName>
</protein>
<feature type="region of interest" description="Disordered" evidence="3">
    <location>
        <begin position="931"/>
        <end position="959"/>
    </location>
</feature>
<dbReference type="Pfam" id="PF03399">
    <property type="entry name" value="SAC3_GANP"/>
    <property type="match status" value="1"/>
</dbReference>
<keyword evidence="5" id="KW-1185">Reference proteome</keyword>
<dbReference type="Gene3D" id="1.25.40.990">
    <property type="match status" value="1"/>
</dbReference>